<protein>
    <submittedName>
        <fullName evidence="1">Uncharacterized protein</fullName>
    </submittedName>
</protein>
<sequence>MAESEKPLFKITEQRRYIYDPDEFFETHARFYTAIIMQKIAFDQRDLPLPEVDRNNFRWALAIFASALEYPVDPALSERMRELGDGAKTVLETILDGSGIDLSAPHDYRAIYDFGNLEALISAVKTDLVCKGGIDELRMYCLK</sequence>
<proteinExistence type="predicted"/>
<evidence type="ECO:0000313" key="1">
    <source>
        <dbReference type="EMBL" id="OGG08902.1"/>
    </source>
</evidence>
<dbReference type="STRING" id="1798373.A2154_03880"/>
<dbReference type="Proteomes" id="UP000176854">
    <property type="component" value="Unassembled WGS sequence"/>
</dbReference>
<gene>
    <name evidence="1" type="ORF">A2154_03880</name>
</gene>
<accession>A0A1F5Z9V8</accession>
<comment type="caution">
    <text evidence="1">The sequence shown here is derived from an EMBL/GenBank/DDBJ whole genome shotgun (WGS) entry which is preliminary data.</text>
</comment>
<dbReference type="AlphaFoldDB" id="A0A1F5Z9V8"/>
<evidence type="ECO:0000313" key="2">
    <source>
        <dbReference type="Proteomes" id="UP000176854"/>
    </source>
</evidence>
<organism evidence="1 2">
    <name type="scientific">Candidatus Gottesmanbacteria bacterium RBG_16_43_7</name>
    <dbReference type="NCBI Taxonomy" id="1798373"/>
    <lineage>
        <taxon>Bacteria</taxon>
        <taxon>Candidatus Gottesmaniibacteriota</taxon>
    </lineage>
</organism>
<dbReference type="EMBL" id="MFJC01000040">
    <property type="protein sequence ID" value="OGG08902.1"/>
    <property type="molecule type" value="Genomic_DNA"/>
</dbReference>
<name>A0A1F5Z9V8_9BACT</name>
<reference evidence="1 2" key="1">
    <citation type="journal article" date="2016" name="Nat. Commun.">
        <title>Thousands of microbial genomes shed light on interconnected biogeochemical processes in an aquifer system.</title>
        <authorList>
            <person name="Anantharaman K."/>
            <person name="Brown C.T."/>
            <person name="Hug L.A."/>
            <person name="Sharon I."/>
            <person name="Castelle C.J."/>
            <person name="Probst A.J."/>
            <person name="Thomas B.C."/>
            <person name="Singh A."/>
            <person name="Wilkins M.J."/>
            <person name="Karaoz U."/>
            <person name="Brodie E.L."/>
            <person name="Williams K.H."/>
            <person name="Hubbard S.S."/>
            <person name="Banfield J.F."/>
        </authorList>
    </citation>
    <scope>NUCLEOTIDE SEQUENCE [LARGE SCALE GENOMIC DNA]</scope>
</reference>